<dbReference type="Proteomes" id="UP000520770">
    <property type="component" value="Unassembled WGS sequence"/>
</dbReference>
<comment type="caution">
    <text evidence="2">The sequence shown here is derived from an EMBL/GenBank/DDBJ whole genome shotgun (WGS) entry which is preliminary data.</text>
</comment>
<dbReference type="InterPro" id="IPR029068">
    <property type="entry name" value="Glyas_Bleomycin-R_OHBP_Dase"/>
</dbReference>
<gene>
    <name evidence="2" type="ORF">GGE31_004351</name>
    <name evidence="1" type="ORF">GGE33_004392</name>
    <name evidence="3" type="ORF">GGE35_004274</name>
</gene>
<reference evidence="4 5" key="1">
    <citation type="submission" date="2020-08" db="EMBL/GenBank/DDBJ databases">
        <title>Genomic Encyclopedia of Type Strains, Phase IV (KMG-V): Genome sequencing to study the core and pangenomes of soil and plant-associated prokaryotes.</title>
        <authorList>
            <person name="Whitman W."/>
        </authorList>
    </citation>
    <scope>NUCLEOTIDE SEQUENCE [LARGE SCALE GENOMIC DNA]</scope>
    <source>
        <strain evidence="2 5">SEMIA 444</strain>
        <strain evidence="1 4">SEMIA 448</strain>
        <strain evidence="3 6">SEMIA 452</strain>
    </source>
</reference>
<protein>
    <recommendedName>
        <fullName evidence="7">Glyoxalase</fullName>
    </recommendedName>
</protein>
<dbReference type="Gene3D" id="3.10.180.10">
    <property type="entry name" value="2,3-Dihydroxybiphenyl 1,2-Dioxygenase, domain 1"/>
    <property type="match status" value="1"/>
</dbReference>
<accession>A0A7W6TJD0</accession>
<dbReference type="SUPFAM" id="SSF54593">
    <property type="entry name" value="Glyoxalase/Bleomycin resistance protein/Dihydroxybiphenyl dioxygenase"/>
    <property type="match status" value="1"/>
</dbReference>
<evidence type="ECO:0000313" key="3">
    <source>
        <dbReference type="EMBL" id="MBB4448428.1"/>
    </source>
</evidence>
<proteinExistence type="predicted"/>
<dbReference type="EMBL" id="JACIGW010000006">
    <property type="protein sequence ID" value="MBB4350618.1"/>
    <property type="molecule type" value="Genomic_DNA"/>
</dbReference>
<evidence type="ECO:0000313" key="1">
    <source>
        <dbReference type="EMBL" id="MBB4350618.1"/>
    </source>
</evidence>
<dbReference type="RefSeq" id="WP_183827666.1">
    <property type="nucleotide sequence ID" value="NZ_JACIGW010000006.1"/>
</dbReference>
<dbReference type="Proteomes" id="UP000576087">
    <property type="component" value="Unassembled WGS sequence"/>
</dbReference>
<sequence>MTASEFYRQPMRRRLKDTTGQKPRTLIRVFVSPGKLEETIAYYENLQDVEHDAFFPFAEVGLYLAMVGSFLIIEGTDEQLSPFRETTGTVLVDDVQPYFEKFVEEGAEFVWDLHDVPTGRAFNVRHREGTVVEYVHHRPDKNGR</sequence>
<dbReference type="AlphaFoldDB" id="A0A7W6TJD0"/>
<dbReference type="EMBL" id="JACIHM010000007">
    <property type="protein sequence ID" value="MBB4448428.1"/>
    <property type="molecule type" value="Genomic_DNA"/>
</dbReference>
<organism evidence="2 5">
    <name type="scientific">Aliirhizobium cellulosilyticum</name>
    <dbReference type="NCBI Taxonomy" id="393664"/>
    <lineage>
        <taxon>Bacteria</taxon>
        <taxon>Pseudomonadati</taxon>
        <taxon>Pseudomonadota</taxon>
        <taxon>Alphaproteobacteria</taxon>
        <taxon>Hyphomicrobiales</taxon>
        <taxon>Rhizobiaceae</taxon>
        <taxon>Aliirhizobium</taxon>
    </lineage>
</organism>
<evidence type="ECO:0000313" key="2">
    <source>
        <dbReference type="EMBL" id="MBB4413813.1"/>
    </source>
</evidence>
<evidence type="ECO:0000313" key="4">
    <source>
        <dbReference type="Proteomes" id="UP000520770"/>
    </source>
</evidence>
<evidence type="ECO:0000313" key="5">
    <source>
        <dbReference type="Proteomes" id="UP000524535"/>
    </source>
</evidence>
<keyword evidence="5" id="KW-1185">Reference proteome</keyword>
<dbReference type="Proteomes" id="UP000524535">
    <property type="component" value="Unassembled WGS sequence"/>
</dbReference>
<dbReference type="EMBL" id="JACIGY010000007">
    <property type="protein sequence ID" value="MBB4413813.1"/>
    <property type="molecule type" value="Genomic_DNA"/>
</dbReference>
<evidence type="ECO:0000313" key="6">
    <source>
        <dbReference type="Proteomes" id="UP000576087"/>
    </source>
</evidence>
<evidence type="ECO:0008006" key="7">
    <source>
        <dbReference type="Google" id="ProtNLM"/>
    </source>
</evidence>
<name>A0A7W6TJD0_9HYPH</name>